<feature type="domain" description="Apea-like HEPN" evidence="1">
    <location>
        <begin position="316"/>
        <end position="437"/>
    </location>
</feature>
<feature type="domain" description="ApeA N-terminal" evidence="2">
    <location>
        <begin position="34"/>
        <end position="235"/>
    </location>
</feature>
<evidence type="ECO:0000259" key="1">
    <source>
        <dbReference type="Pfam" id="PF18739"/>
    </source>
</evidence>
<comment type="caution">
    <text evidence="3">The sequence shown here is derived from an EMBL/GenBank/DDBJ whole genome shotgun (WGS) entry which is preliminary data.</text>
</comment>
<dbReference type="AlphaFoldDB" id="A0A6L8Q2A2"/>
<dbReference type="RefSeq" id="WP_161127384.1">
    <property type="nucleotide sequence ID" value="NZ_VJNE01000003.1"/>
</dbReference>
<sequence length="472" mass="53693">MEDKHFKTALWGFSWKEVLEESSTCEQGIAKLEDNRVTLDIPFGQLLTDNSFYSLRSGTINPEEAEYLYGFTQDGWYLALANARSAGTGESSPGAPYQYVHATEILASKDRFDPSEQVKEAQVYMLGLREWYEKAPYSAHHYRDDRKTVYELNMKDGKAQNAVLYECDQYMIKICHHITQSPVDAGGFHVDHDCIAQIAFREPVARKTAETTMVRFSDFISLCVGFDAQITRIEYDIVGGSMPVFSYVPFVVGVKPTQWQLAMIPLRYQDLESHISESIELWLNANEHFIDIGNLLCSLLFNSWKLPLDLKFTGASQVLESLSKYKADTSALPKEQYQQRCERLNELYDTIEDQELQRWAKERIPGNTKGQRRFLKELLEKHSAISDWLIPNRAAFVGAQIGSRNYYAHRHNSKGALKGAQLYWHTEGVLLFCYAAVTELAGVPSTTIISGIRESSSLSRTAAKMKELYGTK</sequence>
<dbReference type="EMBL" id="VJNE01000003">
    <property type="protein sequence ID" value="MZG27460.1"/>
    <property type="molecule type" value="Genomic_DNA"/>
</dbReference>
<dbReference type="Pfam" id="PF18739">
    <property type="entry name" value="HEPN_Apea"/>
    <property type="match status" value="1"/>
</dbReference>
<gene>
    <name evidence="3" type="ORF">FM068_02455</name>
</gene>
<dbReference type="Pfam" id="PF18862">
    <property type="entry name" value="ApeA_NTD1"/>
    <property type="match status" value="1"/>
</dbReference>
<evidence type="ECO:0000313" key="3">
    <source>
        <dbReference type="EMBL" id="MZG27460.1"/>
    </source>
</evidence>
<name>A0A6L8Q2A2_9ACTN</name>
<evidence type="ECO:0000313" key="4">
    <source>
        <dbReference type="Proteomes" id="UP000472380"/>
    </source>
</evidence>
<accession>A0A6L8Q2A2</accession>
<organism evidence="3 4">
    <name type="scientific">Adlercreutzia equolifaciens</name>
    <dbReference type="NCBI Taxonomy" id="446660"/>
    <lineage>
        <taxon>Bacteria</taxon>
        <taxon>Bacillati</taxon>
        <taxon>Actinomycetota</taxon>
        <taxon>Coriobacteriia</taxon>
        <taxon>Eggerthellales</taxon>
        <taxon>Eggerthellaceae</taxon>
        <taxon>Adlercreutzia</taxon>
    </lineage>
</organism>
<dbReference type="InterPro" id="IPR041229">
    <property type="entry name" value="HEPN_Apea"/>
</dbReference>
<evidence type="ECO:0000259" key="2">
    <source>
        <dbReference type="Pfam" id="PF18862"/>
    </source>
</evidence>
<dbReference type="InterPro" id="IPR041223">
    <property type="entry name" value="ApeA_NTD"/>
</dbReference>
<dbReference type="Proteomes" id="UP000472380">
    <property type="component" value="Unassembled WGS sequence"/>
</dbReference>
<reference evidence="3 4" key="1">
    <citation type="submission" date="2019-07" db="EMBL/GenBank/DDBJ databases">
        <title>Draft genome sequence of Adlercreutzia equolifaciens IPLA 37004, a human intestinal strain that does not produces equol from daidzein.</title>
        <authorList>
            <person name="Vazquez L."/>
            <person name="Florez A.B."/>
            <person name="Mayo B."/>
        </authorList>
    </citation>
    <scope>NUCLEOTIDE SEQUENCE [LARGE SCALE GENOMIC DNA]</scope>
    <source>
        <strain evidence="3 4">IPLA 37004</strain>
    </source>
</reference>
<proteinExistence type="predicted"/>
<protein>
    <submittedName>
        <fullName evidence="3">Uncharacterized protein</fullName>
    </submittedName>
</protein>